<name>A0A8S5SDK0_9CAUD</name>
<sequence>MGTEERNQYRWSCAPSLKSYKGGSKIFTSVNKQIKLVSVMKKLQ</sequence>
<accession>A0A8S5SDK0</accession>
<evidence type="ECO:0000313" key="1">
    <source>
        <dbReference type="EMBL" id="DAF48778.1"/>
    </source>
</evidence>
<protein>
    <submittedName>
        <fullName evidence="1">Uncharacterized protein</fullName>
    </submittedName>
</protein>
<reference evidence="1" key="1">
    <citation type="journal article" date="2021" name="Proc. Natl. Acad. Sci. U.S.A.">
        <title>A Catalog of Tens of Thousands of Viruses from Human Metagenomes Reveals Hidden Associations with Chronic Diseases.</title>
        <authorList>
            <person name="Tisza M.J."/>
            <person name="Buck C.B."/>
        </authorList>
    </citation>
    <scope>NUCLEOTIDE SEQUENCE</scope>
    <source>
        <strain evidence="1">Ctt1f11</strain>
    </source>
</reference>
<organism evidence="1">
    <name type="scientific">Siphoviridae sp. ctt1f11</name>
    <dbReference type="NCBI Taxonomy" id="2827959"/>
    <lineage>
        <taxon>Viruses</taxon>
        <taxon>Duplodnaviria</taxon>
        <taxon>Heunggongvirae</taxon>
        <taxon>Uroviricota</taxon>
        <taxon>Caudoviricetes</taxon>
    </lineage>
</organism>
<proteinExistence type="predicted"/>
<dbReference type="EMBL" id="BK032573">
    <property type="protein sequence ID" value="DAF48778.1"/>
    <property type="molecule type" value="Genomic_DNA"/>
</dbReference>